<feature type="repeat" description="TPR" evidence="3">
    <location>
        <begin position="1444"/>
        <end position="1477"/>
    </location>
</feature>
<accession>A0ABN8RJH8</accession>
<dbReference type="PROSITE" id="PS50005">
    <property type="entry name" value="TPR"/>
    <property type="match status" value="6"/>
</dbReference>
<proteinExistence type="predicted"/>
<dbReference type="InterPro" id="IPR049945">
    <property type="entry name" value="AAA_22"/>
</dbReference>
<dbReference type="Pfam" id="PF13424">
    <property type="entry name" value="TPR_12"/>
    <property type="match status" value="5"/>
</dbReference>
<dbReference type="Gene3D" id="1.25.40.10">
    <property type="entry name" value="Tetratricopeptide repeat domain"/>
    <property type="match status" value="4"/>
</dbReference>
<evidence type="ECO:0000313" key="6">
    <source>
        <dbReference type="Proteomes" id="UP001159405"/>
    </source>
</evidence>
<name>A0ABN8RJH8_9CNID</name>
<evidence type="ECO:0000256" key="2">
    <source>
        <dbReference type="ARBA" id="ARBA00022803"/>
    </source>
</evidence>
<evidence type="ECO:0000256" key="3">
    <source>
        <dbReference type="PROSITE-ProRule" id="PRU00339"/>
    </source>
</evidence>
<dbReference type="PANTHER" id="PTHR45641">
    <property type="entry name" value="TETRATRICOPEPTIDE REPEAT PROTEIN (AFU_ORTHOLOGUE AFUA_6G03870)"/>
    <property type="match status" value="1"/>
</dbReference>
<feature type="repeat" description="TPR" evidence="3">
    <location>
        <begin position="1485"/>
        <end position="1518"/>
    </location>
</feature>
<feature type="domain" description="ORC1/DEAH AAA+ ATPase" evidence="4">
    <location>
        <begin position="327"/>
        <end position="449"/>
    </location>
</feature>
<dbReference type="InterPro" id="IPR027417">
    <property type="entry name" value="P-loop_NTPase"/>
</dbReference>
<feature type="repeat" description="TPR" evidence="3">
    <location>
        <begin position="1526"/>
        <end position="1559"/>
    </location>
</feature>
<feature type="repeat" description="TPR" evidence="3">
    <location>
        <begin position="1072"/>
        <end position="1105"/>
    </location>
</feature>
<comment type="caution">
    <text evidence="5">The sequence shown here is derived from an EMBL/GenBank/DDBJ whole genome shotgun (WGS) entry which is preliminary data.</text>
</comment>
<sequence length="1599" mass="180039">MSTFSSEQLNLFKFASVILDEFPTALRHVFVSLWDTKVAPTPSFKTWDDSLLVRNMFLSKEGGKTKNVPTNESYEKWDCTALFEATLYAQSFAVPVPGGRGKTLADLYVKAHRLPRGVFHASVTSTSGNNDETFALALDQLRLLRNSLCHNHSSKIDKKTFDQYIQLSKDAFAALGQSSTRIDDIGKLAEGDFPTARVQQLEQELRRENRRAIEDDIYHIDDQVTDVKTKVLDTLTKVEKVESEVENVKSGMQDLRTAVEDGLGDMTTSVIGVRTEMEELKASLVRSKGHVVPGLTVPDKIPHFYGRKKECEAILGHLTSSKSTRLVDIWGSPGFGKTSVALTVAHQLLENKIPVYFVSLRGMKSKDELVSKLLSIFADVKQVPHISPSHWLIQRLQQLQNPFVLILDNADDLLESGDTTVKGEVLRLSKDILAQCCHIKLLFTTRESLDYLKHEVPIHLEKVGILDEISSTKLVKSLLPSVSENNCSSILKESGQVPLAMRLMCGIMKEENVPLNELLEELKTSTLVEVLDDDRLPHCSRLKSLINTSFQRLSPKEREAFVSLAVFPGNFEAKEARAVMGLEKAPERTSKKILRALEAKSLIESRENFCSFTIHSLLRSFIDENKFCDGATKTTFDKAQLRFYEHYISSFEVANEMFFTGHSNDAVEKFVSRRENIIKSLANGTRKDELYAKTTEVLSKAELFLFSVLHDEQLTFNRLYDNAVEEARRKKQCDIERKLLAAKSFGCLGFFFSNEQNPDSPLQHSFIDAADCPPKLLCYGGIYQILCGKLEEGILLLKRSVDRLNTDYGEKVFMILAYHVLAVCHRNRQNDETASYACSIESESGSLSPAFCSLFSRDTLPSRESNVRCLPESVAERDAFLFALTAELLPPLYKSLGDQFEMELSVITSSLLRLQKVLLVMFQEGRVLARVLETCCKGLERLHCDKEAEEGFELIARQLEDVLGVHKDTARNYHSLGEAQKNFKEYEAAHCSFMKALEMRTSILRETKETARDSSIIKGTIESLISLTQVFENINGTTADVDNFVTACEELERILAKSKDEHFAQACFVRLGRVLNNFGSIYLRRKDYGRALMLLQWAIRIKEENLGDSVETVPSLLNEGATYLEMKRYKEAENSFHRALDLSLRLKEKHLGSHNLTAASLHQIGITYHKMCRYKEAVKQFQKAVELRKELLGDHTETALSLKCLSDSQHASGDVTEAAETLQQLVCTYKALDDHENTAWGYYKIGELRREMGDLSGALSAVQMALRLRNELSWIHLDTASYIHFLGVINFEMDDHKAAAEELQRAASMRRELLGEHEATACSYHCLGVAQGYMKDHDEALISLQKALDMRKKLLGAHAETASTFYNLGRLHLTMDAINLAFEAFQNAAYMRAHILGDHNDTSTSYLWLGAVQLEIGDLNGAFESVQKSLQIRQKLLGDHSDTATSIHLLGRVYHAMDDNKLALEKFQTALNMRLKLLGKHEDTAYSYFFRGEVQMEMGDFKEAVESFQKSLQLRQELLGNHSDTAASFHSLGLAYFALGDTSSALSSLQKAADMRSQLLGCHEYTVCSYQWLAEVQDSVGDLNGAIESWKRAFEFAGV</sequence>
<dbReference type="SUPFAM" id="SSF52540">
    <property type="entry name" value="P-loop containing nucleoside triphosphate hydrolases"/>
    <property type="match status" value="1"/>
</dbReference>
<reference evidence="5 6" key="1">
    <citation type="submission" date="2022-05" db="EMBL/GenBank/DDBJ databases">
        <authorList>
            <consortium name="Genoscope - CEA"/>
            <person name="William W."/>
        </authorList>
    </citation>
    <scope>NUCLEOTIDE SEQUENCE [LARGE SCALE GENOMIC DNA]</scope>
</reference>
<dbReference type="Gene3D" id="3.40.50.300">
    <property type="entry name" value="P-loop containing nucleotide triphosphate hydrolases"/>
    <property type="match status" value="1"/>
</dbReference>
<feature type="repeat" description="TPR" evidence="3">
    <location>
        <begin position="1113"/>
        <end position="1146"/>
    </location>
</feature>
<evidence type="ECO:0000259" key="4">
    <source>
        <dbReference type="Pfam" id="PF13401"/>
    </source>
</evidence>
<dbReference type="Proteomes" id="UP001159405">
    <property type="component" value="Unassembled WGS sequence"/>
</dbReference>
<dbReference type="PROSITE" id="PS50293">
    <property type="entry name" value="TPR_REGION"/>
    <property type="match status" value="1"/>
</dbReference>
<dbReference type="InterPro" id="IPR036388">
    <property type="entry name" value="WH-like_DNA-bd_sf"/>
</dbReference>
<dbReference type="InterPro" id="IPR019734">
    <property type="entry name" value="TPR_rpt"/>
</dbReference>
<dbReference type="EMBL" id="CALNXK010000244">
    <property type="protein sequence ID" value="CAH3178739.1"/>
    <property type="molecule type" value="Genomic_DNA"/>
</dbReference>
<gene>
    <name evidence="5" type="ORF">PLOB_00021030</name>
</gene>
<organism evidence="5 6">
    <name type="scientific">Porites lobata</name>
    <dbReference type="NCBI Taxonomy" id="104759"/>
    <lineage>
        <taxon>Eukaryota</taxon>
        <taxon>Metazoa</taxon>
        <taxon>Cnidaria</taxon>
        <taxon>Anthozoa</taxon>
        <taxon>Hexacorallia</taxon>
        <taxon>Scleractinia</taxon>
        <taxon>Fungiina</taxon>
        <taxon>Poritidae</taxon>
        <taxon>Porites</taxon>
    </lineage>
</organism>
<dbReference type="Pfam" id="PF13401">
    <property type="entry name" value="AAA_22"/>
    <property type="match status" value="1"/>
</dbReference>
<evidence type="ECO:0000313" key="5">
    <source>
        <dbReference type="EMBL" id="CAH3178739.1"/>
    </source>
</evidence>
<dbReference type="Gene3D" id="1.10.10.10">
    <property type="entry name" value="Winged helix-like DNA-binding domain superfamily/Winged helix DNA-binding domain"/>
    <property type="match status" value="1"/>
</dbReference>
<keyword evidence="6" id="KW-1185">Reference proteome</keyword>
<feature type="repeat" description="TPR" evidence="3">
    <location>
        <begin position="1158"/>
        <end position="1191"/>
    </location>
</feature>
<evidence type="ECO:0000256" key="1">
    <source>
        <dbReference type="ARBA" id="ARBA00022737"/>
    </source>
</evidence>
<dbReference type="SMART" id="SM00028">
    <property type="entry name" value="TPR"/>
    <property type="match status" value="11"/>
</dbReference>
<keyword evidence="2 3" id="KW-0802">TPR repeat</keyword>
<dbReference type="SUPFAM" id="SSF48452">
    <property type="entry name" value="TPR-like"/>
    <property type="match status" value="3"/>
</dbReference>
<dbReference type="InterPro" id="IPR011990">
    <property type="entry name" value="TPR-like_helical_dom_sf"/>
</dbReference>
<keyword evidence="1" id="KW-0677">Repeat</keyword>
<protein>
    <recommendedName>
        <fullName evidence="4">ORC1/DEAH AAA+ ATPase domain-containing protein</fullName>
    </recommendedName>
</protein>
<dbReference type="PANTHER" id="PTHR45641:SF19">
    <property type="entry name" value="NEPHROCYSTIN-3"/>
    <property type="match status" value="1"/>
</dbReference>